<evidence type="ECO:0000256" key="3">
    <source>
        <dbReference type="ARBA" id="ARBA00010208"/>
    </source>
</evidence>
<dbReference type="InterPro" id="IPR008594">
    <property type="entry name" value="DcpS/DCS2"/>
</dbReference>
<dbReference type="EMBL" id="JAQQBR010000003">
    <property type="protein sequence ID" value="KAK0179700.1"/>
    <property type="molecule type" value="Genomic_DNA"/>
</dbReference>
<dbReference type="Gene3D" id="3.30.428.10">
    <property type="entry name" value="HIT-like"/>
    <property type="match status" value="1"/>
</dbReference>
<reference evidence="14" key="2">
    <citation type="submission" date="2023-03" db="EMBL/GenBank/DDBJ databases">
        <authorList>
            <person name="Inwood S.N."/>
            <person name="Skelly J.G."/>
            <person name="Guhlin J."/>
            <person name="Harrop T.W.R."/>
            <person name="Goldson S.G."/>
            <person name="Dearden P.K."/>
        </authorList>
    </citation>
    <scope>NUCLEOTIDE SEQUENCE</scope>
    <source>
        <strain evidence="14">Lincoln</strain>
        <tissue evidence="14">Whole body</tissue>
    </source>
</reference>
<feature type="binding site" evidence="13">
    <location>
        <begin position="254"/>
        <end position="265"/>
    </location>
    <ligand>
        <name>substrate</name>
    </ligand>
</feature>
<comment type="function">
    <text evidence="11">Decapping scavenger enzyme that catalyzes the cleavage of a residual cap structure following the degradation of mRNAs by the 3'-&gt;5' exosome-mediated mRNA decay pathway.</text>
</comment>
<evidence type="ECO:0000256" key="7">
    <source>
        <dbReference type="ARBA" id="ARBA00022553"/>
    </source>
</evidence>
<dbReference type="SUPFAM" id="SSF54197">
    <property type="entry name" value="HIT-like"/>
    <property type="match status" value="1"/>
</dbReference>
<dbReference type="SUPFAM" id="SSF102860">
    <property type="entry name" value="mRNA decapping enzyme DcpS N-terminal domain"/>
    <property type="match status" value="1"/>
</dbReference>
<evidence type="ECO:0000256" key="2">
    <source>
        <dbReference type="ARBA" id="ARBA00004496"/>
    </source>
</evidence>
<feature type="active site" description="Nucleophile" evidence="12">
    <location>
        <position position="263"/>
    </location>
</feature>
<feature type="binding site" evidence="13">
    <location>
        <position position="193"/>
    </location>
    <ligand>
        <name>substrate</name>
    </ligand>
</feature>
<feature type="binding site" evidence="13">
    <location>
        <position position="163"/>
    </location>
    <ligand>
        <name>substrate</name>
    </ligand>
</feature>
<dbReference type="GO" id="GO:0006397">
    <property type="term" value="P:mRNA processing"/>
    <property type="evidence" value="ECO:0007669"/>
    <property type="project" value="UniProtKB-KW"/>
</dbReference>
<gene>
    <name evidence="14" type="ORF">PV327_005429</name>
</gene>
<evidence type="ECO:0000256" key="8">
    <source>
        <dbReference type="ARBA" id="ARBA00022801"/>
    </source>
</evidence>
<organism evidence="14 15">
    <name type="scientific">Microctonus hyperodae</name>
    <name type="common">Parasitoid wasp</name>
    <dbReference type="NCBI Taxonomy" id="165561"/>
    <lineage>
        <taxon>Eukaryota</taxon>
        <taxon>Metazoa</taxon>
        <taxon>Ecdysozoa</taxon>
        <taxon>Arthropoda</taxon>
        <taxon>Hexapoda</taxon>
        <taxon>Insecta</taxon>
        <taxon>Pterygota</taxon>
        <taxon>Neoptera</taxon>
        <taxon>Endopterygota</taxon>
        <taxon>Hymenoptera</taxon>
        <taxon>Apocrita</taxon>
        <taxon>Ichneumonoidea</taxon>
        <taxon>Braconidae</taxon>
        <taxon>Euphorinae</taxon>
        <taxon>Microctonus</taxon>
    </lineage>
</organism>
<evidence type="ECO:0000256" key="13">
    <source>
        <dbReference type="PIRSR" id="PIRSR028973-2"/>
    </source>
</evidence>
<evidence type="ECO:0000256" key="6">
    <source>
        <dbReference type="ARBA" id="ARBA00022490"/>
    </source>
</evidence>
<dbReference type="GO" id="GO:0140932">
    <property type="term" value="F:5'-(N(7)-methyl 5'-triphosphoguanosine)-[mRNA] diphosphatase activity"/>
    <property type="evidence" value="ECO:0007669"/>
    <property type="project" value="UniProtKB-EC"/>
</dbReference>
<evidence type="ECO:0000256" key="1">
    <source>
        <dbReference type="ARBA" id="ARBA00004123"/>
    </source>
</evidence>
<dbReference type="EC" id="3.6.1.59" evidence="4 11"/>
<dbReference type="PIRSF" id="PIRSF028973">
    <property type="entry name" value="Scavenger_mRNA_decap_enz"/>
    <property type="match status" value="1"/>
</dbReference>
<protein>
    <recommendedName>
        <fullName evidence="5 11">m7GpppX diphosphatase</fullName>
        <ecNumber evidence="4 11">3.6.1.59</ecNumber>
    </recommendedName>
</protein>
<dbReference type="AlphaFoldDB" id="A0AA39G1C0"/>
<evidence type="ECO:0000256" key="5">
    <source>
        <dbReference type="ARBA" id="ARBA00015636"/>
    </source>
</evidence>
<dbReference type="Proteomes" id="UP001168972">
    <property type="component" value="Unassembled WGS sequence"/>
</dbReference>
<keyword evidence="8 11" id="KW-0378">Hydrolase</keyword>
<comment type="subcellular location">
    <subcellularLocation>
        <location evidence="2">Cytoplasm</location>
    </subcellularLocation>
    <subcellularLocation>
        <location evidence="1 11">Nucleus</location>
    </subcellularLocation>
</comment>
<evidence type="ECO:0000313" key="14">
    <source>
        <dbReference type="EMBL" id="KAK0179700.1"/>
    </source>
</evidence>
<evidence type="ECO:0000256" key="9">
    <source>
        <dbReference type="ARBA" id="ARBA00023242"/>
    </source>
</evidence>
<evidence type="ECO:0000256" key="11">
    <source>
        <dbReference type="PIRNR" id="PIRNR028973"/>
    </source>
</evidence>
<evidence type="ECO:0000256" key="10">
    <source>
        <dbReference type="ARBA" id="ARBA00048222"/>
    </source>
</evidence>
<dbReference type="PANTHER" id="PTHR12978:SF0">
    <property type="entry name" value="M7GPPPX DIPHOSPHATASE"/>
    <property type="match status" value="1"/>
</dbReference>
<dbReference type="InterPro" id="IPR036265">
    <property type="entry name" value="HIT-like_sf"/>
</dbReference>
<evidence type="ECO:0000313" key="15">
    <source>
        <dbReference type="Proteomes" id="UP001168972"/>
    </source>
</evidence>
<dbReference type="FunFam" id="3.30.428.10:FF:000006">
    <property type="entry name" value="m7GpppX diphosphatase"/>
    <property type="match status" value="1"/>
</dbReference>
<comment type="catalytic activity">
    <reaction evidence="10 11">
        <text>a 5'-end (N(7)-methyl 5'-triphosphoguanosine)-ribonucleoside in mRNA + H2O = N(7)-methyl-GMP + a 5'-end diphospho-ribonucleoside in mRNA + 2 H(+)</text>
        <dbReference type="Rhea" id="RHEA:65388"/>
        <dbReference type="Rhea" id="RHEA-COMP:17165"/>
        <dbReference type="Rhea" id="RHEA-COMP:17167"/>
        <dbReference type="ChEBI" id="CHEBI:15377"/>
        <dbReference type="ChEBI" id="CHEBI:15378"/>
        <dbReference type="ChEBI" id="CHEBI:58285"/>
        <dbReference type="ChEBI" id="CHEBI:156461"/>
        <dbReference type="ChEBI" id="CHEBI:167616"/>
        <dbReference type="EC" id="3.6.1.59"/>
    </reaction>
</comment>
<proteinExistence type="inferred from homology"/>
<dbReference type="GO" id="GO:0005634">
    <property type="term" value="C:nucleus"/>
    <property type="evidence" value="ECO:0007669"/>
    <property type="project" value="UniProtKB-SubCell"/>
</dbReference>
<dbReference type="PROSITE" id="PS00892">
    <property type="entry name" value="HIT_1"/>
    <property type="match status" value="1"/>
</dbReference>
<accession>A0AA39G1C0</accession>
<feature type="binding site" evidence="13">
    <location>
        <position position="173"/>
    </location>
    <ligand>
        <name>substrate</name>
    </ligand>
</feature>
<dbReference type="InterPro" id="IPR019808">
    <property type="entry name" value="Histidine_triad_CS"/>
</dbReference>
<dbReference type="Pfam" id="PF11969">
    <property type="entry name" value="DcpS_C"/>
    <property type="match status" value="1"/>
</dbReference>
<reference evidence="14" key="1">
    <citation type="journal article" date="2023" name="bioRxiv">
        <title>Scaffold-level genome assemblies of two parasitoid biocontrol wasps reveal the parthenogenesis mechanism and an associated novel virus.</title>
        <authorList>
            <person name="Inwood S."/>
            <person name="Skelly J."/>
            <person name="Guhlin J."/>
            <person name="Harrop T."/>
            <person name="Goldson S."/>
            <person name="Dearden P."/>
        </authorList>
    </citation>
    <scope>NUCLEOTIDE SEQUENCE</scope>
    <source>
        <strain evidence="14">Lincoln</strain>
        <tissue evidence="14">Whole body</tissue>
    </source>
</reference>
<dbReference type="GO" id="GO:0000290">
    <property type="term" value="P:deadenylation-dependent decapping of nuclear-transcribed mRNA"/>
    <property type="evidence" value="ECO:0007669"/>
    <property type="project" value="UniProtKB-UniRule"/>
</dbReference>
<feature type="binding site" evidence="13">
    <location>
        <position position="195"/>
    </location>
    <ligand>
        <name>substrate</name>
    </ligand>
</feature>
<keyword evidence="15" id="KW-1185">Reference proteome</keyword>
<name>A0AA39G1C0_MICHY</name>
<keyword evidence="9 11" id="KW-0539">Nucleus</keyword>
<dbReference type="Gene3D" id="3.30.200.40">
    <property type="entry name" value="Scavenger mRNA decapping enzyme, N-terminal domain"/>
    <property type="match status" value="1"/>
</dbReference>
<dbReference type="GO" id="GO:0000932">
    <property type="term" value="C:P-body"/>
    <property type="evidence" value="ECO:0007669"/>
    <property type="project" value="TreeGrafter"/>
</dbReference>
<evidence type="ECO:0000256" key="4">
    <source>
        <dbReference type="ARBA" id="ARBA00012520"/>
    </source>
</evidence>
<sequence length="336" mass="38860">MADVSVIEEEITVESEKDISEINEDKVHEFMKDLSKFKVEKVLRNNSIQKLVAVVGTFEKCDGDALVILEKKIFPDEALTLSQGFFNERTEVNKIYQNDIYRGYDMFPTNKFNGLNATIIYPATPKHIEKYMPPEFYIVEESPELYKNVTLPKLLSQQLSLKWVDNILNGTAETDRVIFNDPDEETGFVLVKDSKWHDGLSVLHLIALTRKPIMSIRDLNKDHLPLLRNIKDAGTKAIVEKYNLPANQIRIFFHYQPSYYHLHVHFTSTTLENAGTNCERAHMITSVINNIELMSDYYQKATLVFRVCKLSMYEPYEEYLKKNDDGPPAKKPRLAI</sequence>
<keyword evidence="6" id="KW-0963">Cytoplasm</keyword>
<keyword evidence="7" id="KW-0597">Phosphoprotein</keyword>
<dbReference type="PANTHER" id="PTHR12978">
    <property type="entry name" value="HISTIDINE TRIAD HIT PROTEIN MEMBER"/>
    <property type="match status" value="1"/>
</dbReference>
<comment type="caution">
    <text evidence="14">The sequence shown here is derived from an EMBL/GenBank/DDBJ whole genome shotgun (WGS) entry which is preliminary data.</text>
</comment>
<evidence type="ECO:0000256" key="12">
    <source>
        <dbReference type="PIRSR" id="PIRSR028973-1"/>
    </source>
</evidence>
<dbReference type="GO" id="GO:0000340">
    <property type="term" value="F:RNA 7-methylguanosine cap binding"/>
    <property type="evidence" value="ECO:0007669"/>
    <property type="project" value="UniProtKB-UniRule"/>
</dbReference>
<dbReference type="Pfam" id="PF05652">
    <property type="entry name" value="DcpS"/>
    <property type="match status" value="1"/>
</dbReference>
<keyword evidence="11" id="KW-0507">mRNA processing</keyword>
<comment type="similarity">
    <text evidence="3 11">Belongs to the HIT family.</text>
</comment>
<dbReference type="InterPro" id="IPR011145">
    <property type="entry name" value="Scavenger_mRNA_decap_enz_N"/>
</dbReference>